<organism evidence="1 2">
    <name type="scientific">Paenibacillus tundrae</name>
    <dbReference type="NCBI Taxonomy" id="528187"/>
    <lineage>
        <taxon>Bacteria</taxon>
        <taxon>Bacillati</taxon>
        <taxon>Bacillota</taxon>
        <taxon>Bacilli</taxon>
        <taxon>Bacillales</taxon>
        <taxon>Paenibacillaceae</taxon>
        <taxon>Paenibacillus</taxon>
    </lineage>
</organism>
<sequence length="58" mass="6687">MCNSSIRSTHFCTYINRHKMPFLISKTISVKMNQAIYSAQGMENNQKRDIGIHPMSLI</sequence>
<comment type="caution">
    <text evidence="1">The sequence shown here is derived from an EMBL/GenBank/DDBJ whole genome shotgun (WGS) entry which is preliminary data.</text>
</comment>
<keyword evidence="2" id="KW-1185">Reference proteome</keyword>
<accession>A0ABT9WLW2</accession>
<reference evidence="1 2" key="1">
    <citation type="submission" date="2023-07" db="EMBL/GenBank/DDBJ databases">
        <title>Sorghum-associated microbial communities from plants grown in Nebraska, USA.</title>
        <authorList>
            <person name="Schachtman D."/>
        </authorList>
    </citation>
    <scope>NUCLEOTIDE SEQUENCE [LARGE SCALE GENOMIC DNA]</scope>
    <source>
        <strain evidence="1 2">DS1314</strain>
    </source>
</reference>
<evidence type="ECO:0000313" key="1">
    <source>
        <dbReference type="EMBL" id="MDQ0173972.1"/>
    </source>
</evidence>
<proteinExistence type="predicted"/>
<gene>
    <name evidence="1" type="ORF">J2T19_005492</name>
</gene>
<dbReference type="EMBL" id="JAUSTI010000028">
    <property type="protein sequence ID" value="MDQ0173972.1"/>
    <property type="molecule type" value="Genomic_DNA"/>
</dbReference>
<name>A0ABT9WLW2_9BACL</name>
<evidence type="ECO:0000313" key="2">
    <source>
        <dbReference type="Proteomes" id="UP001233836"/>
    </source>
</evidence>
<protein>
    <submittedName>
        <fullName evidence="1">Uncharacterized protein</fullName>
    </submittedName>
</protein>
<dbReference type="Proteomes" id="UP001233836">
    <property type="component" value="Unassembled WGS sequence"/>
</dbReference>